<evidence type="ECO:0000256" key="1">
    <source>
        <dbReference type="ARBA" id="ARBA00022729"/>
    </source>
</evidence>
<organism evidence="4 5">
    <name type="scientific">Desulfobotulus mexicanus</name>
    <dbReference type="NCBI Taxonomy" id="2586642"/>
    <lineage>
        <taxon>Bacteria</taxon>
        <taxon>Pseudomonadati</taxon>
        <taxon>Thermodesulfobacteriota</taxon>
        <taxon>Desulfobacteria</taxon>
        <taxon>Desulfobacterales</taxon>
        <taxon>Desulfobacteraceae</taxon>
        <taxon>Desulfobotulus</taxon>
    </lineage>
</organism>
<gene>
    <name evidence="4" type="ORF">FIM25_05190</name>
</gene>
<evidence type="ECO:0000256" key="3">
    <source>
        <dbReference type="SAM" id="Phobius"/>
    </source>
</evidence>
<keyword evidence="5" id="KW-1185">Reference proteome</keyword>
<reference evidence="4 5" key="1">
    <citation type="submission" date="2019-06" db="EMBL/GenBank/DDBJ databases">
        <title>Desulfobotulus mexicanus sp. nov., a novel sulfate-reducing bacterium isolated from the sediment of an alkaline crater lake in Mexico.</title>
        <authorList>
            <person name="Hirschler-Rea A."/>
        </authorList>
    </citation>
    <scope>NUCLEOTIDE SEQUENCE [LARGE SCALE GENOMIC DNA]</scope>
    <source>
        <strain evidence="4 5">PAR22N</strain>
    </source>
</reference>
<name>A0A5Q4VCP0_9BACT</name>
<dbReference type="SUPFAM" id="SSF53850">
    <property type="entry name" value="Periplasmic binding protein-like II"/>
    <property type="match status" value="1"/>
</dbReference>
<dbReference type="InterPro" id="IPR018389">
    <property type="entry name" value="DctP_fam"/>
</dbReference>
<accession>A0A5Q4VCP0</accession>
<dbReference type="CDD" id="cd13605">
    <property type="entry name" value="PBP2_TRAP_DctP_like_2"/>
    <property type="match status" value="1"/>
</dbReference>
<keyword evidence="3" id="KW-0812">Transmembrane</keyword>
<dbReference type="OrthoDB" id="9803763at2"/>
<dbReference type="PANTHER" id="PTHR33376:SF4">
    <property type="entry name" value="SIALIC ACID-BINDING PERIPLASMIC PROTEIN SIAP"/>
    <property type="match status" value="1"/>
</dbReference>
<dbReference type="PANTHER" id="PTHR33376">
    <property type="match status" value="1"/>
</dbReference>
<proteinExistence type="predicted"/>
<dbReference type="GO" id="GO:0055085">
    <property type="term" value="P:transmembrane transport"/>
    <property type="evidence" value="ECO:0007669"/>
    <property type="project" value="InterPro"/>
</dbReference>
<feature type="coiled-coil region" evidence="2">
    <location>
        <begin position="287"/>
        <end position="314"/>
    </location>
</feature>
<keyword evidence="2" id="KW-0175">Coiled coil</keyword>
<feature type="transmembrane region" description="Helical" evidence="3">
    <location>
        <begin position="20"/>
        <end position="44"/>
    </location>
</feature>
<evidence type="ECO:0000313" key="5">
    <source>
        <dbReference type="Proteomes" id="UP000321899"/>
    </source>
</evidence>
<comment type="caution">
    <text evidence="4">The sequence shown here is derived from an EMBL/GenBank/DDBJ whole genome shotgun (WGS) entry which is preliminary data.</text>
</comment>
<dbReference type="NCBIfam" id="NF037995">
    <property type="entry name" value="TRAP_S1"/>
    <property type="match status" value="1"/>
</dbReference>
<evidence type="ECO:0000313" key="4">
    <source>
        <dbReference type="EMBL" id="TYT75474.1"/>
    </source>
</evidence>
<evidence type="ECO:0000256" key="2">
    <source>
        <dbReference type="SAM" id="Coils"/>
    </source>
</evidence>
<dbReference type="AlphaFoldDB" id="A0A5Q4VCP0"/>
<sequence>MLNRTDCQKERPMQKNNVQFLLSLFKKILSLMVLVAFGFILLTLPASGERSLPLMRISVENSPSHVQTKAVRRFAEDLSHKVQGRLHVKFYDSARLYRDAQVLSALASDRLEMAVPGTWHFDRYEPDVGIFLLPAFYGRSAEDMHRVVDGEIGRRVEEKIEKGLRVFVPGRWLDLGHAHLYTNQPVTSKGDLKNLNIRVAGGLANAMRVEALGAKAVMIPWPDLPARLKQGNIDGVLTTHETFRSAKLWNSGLSYVFEDRQYFPQYIPVIRQNFWRRLPEDLQKIIMETWEEHVDEARKEAAEAQKNARKLLLQHGMKIFTPTEKMLSEYRSFLAAHQDEIATALGVNPELYADTMTFLKE</sequence>
<keyword evidence="1" id="KW-0732">Signal</keyword>
<keyword evidence="3" id="KW-0472">Membrane</keyword>
<keyword evidence="3" id="KW-1133">Transmembrane helix</keyword>
<dbReference type="Gene3D" id="3.40.190.170">
    <property type="entry name" value="Bacterial extracellular solute-binding protein, family 7"/>
    <property type="match status" value="1"/>
</dbReference>
<dbReference type="EMBL" id="VDMB01000004">
    <property type="protein sequence ID" value="TYT75474.1"/>
    <property type="molecule type" value="Genomic_DNA"/>
</dbReference>
<protein>
    <submittedName>
        <fullName evidence="4">ABC transporter substrate-binding protein</fullName>
    </submittedName>
</protein>
<dbReference type="Pfam" id="PF03480">
    <property type="entry name" value="DctP"/>
    <property type="match status" value="1"/>
</dbReference>
<dbReference type="Proteomes" id="UP000321899">
    <property type="component" value="Unassembled WGS sequence"/>
</dbReference>
<dbReference type="InterPro" id="IPR038404">
    <property type="entry name" value="TRAP_DctP_sf"/>
</dbReference>